<evidence type="ECO:0000313" key="2">
    <source>
        <dbReference type="Proteomes" id="UP000003075"/>
    </source>
</evidence>
<evidence type="ECO:0000313" key="1">
    <source>
        <dbReference type="EMBL" id="EFD88849.1"/>
    </source>
</evidence>
<name>D3L8F5_OENOE</name>
<protein>
    <submittedName>
        <fullName evidence="1">Uncharacterized protein</fullName>
    </submittedName>
</protein>
<dbReference type="Proteomes" id="UP000003075">
    <property type="component" value="Unassembled WGS sequence"/>
</dbReference>
<dbReference type="EMBL" id="ACSE01000009">
    <property type="protein sequence ID" value="EFD88849.1"/>
    <property type="molecule type" value="Genomic_DNA"/>
</dbReference>
<organism evidence="1 2">
    <name type="scientific">Oenococcus oeni AWRIB429</name>
    <dbReference type="NCBI Taxonomy" id="655225"/>
    <lineage>
        <taxon>Bacteria</taxon>
        <taxon>Bacillati</taxon>
        <taxon>Bacillota</taxon>
        <taxon>Bacilli</taxon>
        <taxon>Lactobacillales</taxon>
        <taxon>Lactobacillaceae</taxon>
        <taxon>Oenococcus</taxon>
    </lineage>
</organism>
<comment type="caution">
    <text evidence="1">The sequence shown here is derived from an EMBL/GenBank/DDBJ whole genome shotgun (WGS) entry which is preliminary data.</text>
</comment>
<dbReference type="AlphaFoldDB" id="D3L8F5"/>
<accession>D3L8F5</accession>
<gene>
    <name evidence="1" type="ORF">AWRIB429_0635</name>
</gene>
<proteinExistence type="predicted"/>
<sequence>MVCTDGFKIKKQLQIEQKHLKDRKTKKLPNPWLFPGSLVTLNLYI</sequence>
<reference evidence="1 2" key="1">
    <citation type="journal article" date="2010" name="Appl. Microbiol. Biotechnol.">
        <title>Genotypic diversity in Oenococcus oeni by high-density microarray comparative genome hybridization and whole genome sequencing.</title>
        <authorList>
            <person name="Borneman A.R."/>
            <person name="Bartowsky E.J."/>
            <person name="McCarthy J."/>
            <person name="Chambers P.J."/>
        </authorList>
    </citation>
    <scope>NUCLEOTIDE SEQUENCE [LARGE SCALE GENOMIC DNA]</scope>
    <source>
        <strain evidence="1 2">AWRIB429</strain>
    </source>
</reference>